<dbReference type="EMBL" id="JBHTCC010000001">
    <property type="protein sequence ID" value="MFC7297158.1"/>
    <property type="molecule type" value="Genomic_DNA"/>
</dbReference>
<evidence type="ECO:0000256" key="5">
    <source>
        <dbReference type="ARBA" id="ARBA00022840"/>
    </source>
</evidence>
<comment type="similarity">
    <text evidence="1">Belongs to the ABC transporter superfamily.</text>
</comment>
<dbReference type="InterPro" id="IPR027417">
    <property type="entry name" value="P-loop_NTPase"/>
</dbReference>
<evidence type="ECO:0000256" key="1">
    <source>
        <dbReference type="ARBA" id="ARBA00005417"/>
    </source>
</evidence>
<evidence type="ECO:0000256" key="2">
    <source>
        <dbReference type="ARBA" id="ARBA00022448"/>
    </source>
</evidence>
<keyword evidence="2" id="KW-0813">Transport</keyword>
<dbReference type="InterPro" id="IPR003439">
    <property type="entry name" value="ABC_transporter-like_ATP-bd"/>
</dbReference>
<comment type="caution">
    <text evidence="7">The sequence shown here is derived from an EMBL/GenBank/DDBJ whole genome shotgun (WGS) entry which is preliminary data.</text>
</comment>
<dbReference type="NCBIfam" id="NF008453">
    <property type="entry name" value="PRK11308.1"/>
    <property type="match status" value="2"/>
</dbReference>
<keyword evidence="3" id="KW-0472">Membrane</keyword>
<dbReference type="Gene3D" id="3.40.50.300">
    <property type="entry name" value="P-loop containing nucleotide triphosphate hydrolases"/>
    <property type="match status" value="2"/>
</dbReference>
<dbReference type="Pfam" id="PF00005">
    <property type="entry name" value="ABC_tran"/>
    <property type="match status" value="2"/>
</dbReference>
<keyword evidence="3" id="KW-1003">Cell membrane</keyword>
<dbReference type="InterPro" id="IPR017871">
    <property type="entry name" value="ABC_transporter-like_CS"/>
</dbReference>
<evidence type="ECO:0000313" key="8">
    <source>
        <dbReference type="Proteomes" id="UP001596379"/>
    </source>
</evidence>
<feature type="domain" description="ABC transporter" evidence="6">
    <location>
        <begin position="273"/>
        <end position="517"/>
    </location>
</feature>
<keyword evidence="5 7" id="KW-0067">ATP-binding</keyword>
<dbReference type="InterPro" id="IPR013563">
    <property type="entry name" value="Oligopep_ABC_C"/>
</dbReference>
<dbReference type="SMART" id="SM00382">
    <property type="entry name" value="AAA"/>
    <property type="match status" value="2"/>
</dbReference>
<dbReference type="PANTHER" id="PTHR43776">
    <property type="entry name" value="TRANSPORT ATP-BINDING PROTEIN"/>
    <property type="match status" value="1"/>
</dbReference>
<keyword evidence="4" id="KW-0547">Nucleotide-binding</keyword>
<evidence type="ECO:0000313" key="7">
    <source>
        <dbReference type="EMBL" id="MFC7297158.1"/>
    </source>
</evidence>
<proteinExistence type="inferred from homology"/>
<keyword evidence="8" id="KW-1185">Reference proteome</keyword>
<organism evidence="7 8">
    <name type="scientific">Herminiimonas aquatilis</name>
    <dbReference type="NCBI Taxonomy" id="345342"/>
    <lineage>
        <taxon>Bacteria</taxon>
        <taxon>Pseudomonadati</taxon>
        <taxon>Pseudomonadota</taxon>
        <taxon>Betaproteobacteria</taxon>
        <taxon>Burkholderiales</taxon>
        <taxon>Oxalobacteraceae</taxon>
        <taxon>Herminiimonas</taxon>
    </lineage>
</organism>
<dbReference type="PROSITE" id="PS00211">
    <property type="entry name" value="ABC_TRANSPORTER_1"/>
    <property type="match status" value="2"/>
</dbReference>
<dbReference type="Pfam" id="PF08352">
    <property type="entry name" value="oligo_HPY"/>
    <property type="match status" value="2"/>
</dbReference>
<dbReference type="SUPFAM" id="SSF52540">
    <property type="entry name" value="P-loop containing nucleoside triphosphate hydrolases"/>
    <property type="match status" value="2"/>
</dbReference>
<name>A0ABW2J1D3_9BURK</name>
<dbReference type="Proteomes" id="UP001596379">
    <property type="component" value="Unassembled WGS sequence"/>
</dbReference>
<accession>A0ABW2J1D3</accession>
<reference evidence="8" key="1">
    <citation type="journal article" date="2019" name="Int. J. Syst. Evol. Microbiol.">
        <title>The Global Catalogue of Microorganisms (GCM) 10K type strain sequencing project: providing services to taxonomists for standard genome sequencing and annotation.</title>
        <authorList>
            <consortium name="The Broad Institute Genomics Platform"/>
            <consortium name="The Broad Institute Genome Sequencing Center for Infectious Disease"/>
            <person name="Wu L."/>
            <person name="Ma J."/>
        </authorList>
    </citation>
    <scope>NUCLEOTIDE SEQUENCE [LARGE SCALE GENOMIC DNA]</scope>
    <source>
        <strain evidence="8">CCUG 36956</strain>
    </source>
</reference>
<dbReference type="NCBIfam" id="NF007739">
    <property type="entry name" value="PRK10419.1"/>
    <property type="match status" value="2"/>
</dbReference>
<sequence>MSLLEIQNLQVAFDTSKVVDDVSFSISAGEKFALVGESGSGKTVTALSILRLNQDVSYGGKILFEGQDILQRTEASMRAVRGKDIAMIFQEPMTALNPLFTIGNQIAEVLMLHEGISARAAALRSIELLDKTGIPEPQRRALSYPHQLSGGQRQRAMIAMALACKPKLLIADEPTTALDVTIQVQIVELLNQLQREENMAVLMITHDLNLVRHFADRVGVMEKGRLVEVATTQELFRAPSEAYTRKLLTSQPHKLVNTVDSAAQPLMNAAQLTCTFDIKQGWLKKTRFAAVDDVSLQVRPGETLGIVGESGSGKSTLGLALLRLSSATVEGSIAFDGKAINAMRSDALRPLRARMQVVFQDPFASLSPRRTIEQIVGEGLALHQPQLGAAGIRKAVAAGLQEVGLSPDILSRYPHEFSGGQRQRIAIARVLVLKPDLILLDEPTSSLDVSVQQQVLLLLAELQKKYGMAYIFISHDLAVIRAMAHRVLVMKDGKVVESGATDAVFSQPAQAYTQRLLAAAVYADNNDGSAKA</sequence>
<dbReference type="GO" id="GO:0005524">
    <property type="term" value="F:ATP binding"/>
    <property type="evidence" value="ECO:0007669"/>
    <property type="project" value="UniProtKB-KW"/>
</dbReference>
<evidence type="ECO:0000256" key="3">
    <source>
        <dbReference type="ARBA" id="ARBA00022475"/>
    </source>
</evidence>
<evidence type="ECO:0000256" key="4">
    <source>
        <dbReference type="ARBA" id="ARBA00022741"/>
    </source>
</evidence>
<dbReference type="RefSeq" id="WP_382232330.1">
    <property type="nucleotide sequence ID" value="NZ_JBHTCC010000001.1"/>
</dbReference>
<evidence type="ECO:0000259" key="6">
    <source>
        <dbReference type="PROSITE" id="PS50893"/>
    </source>
</evidence>
<dbReference type="CDD" id="cd03257">
    <property type="entry name" value="ABC_NikE_OppD_transporters"/>
    <property type="match status" value="2"/>
</dbReference>
<protein>
    <submittedName>
        <fullName evidence="7">ABC transporter ATP-binding protein</fullName>
    </submittedName>
</protein>
<dbReference type="InterPro" id="IPR050319">
    <property type="entry name" value="ABC_transp_ATP-bind"/>
</dbReference>
<dbReference type="InterPro" id="IPR003593">
    <property type="entry name" value="AAA+_ATPase"/>
</dbReference>
<gene>
    <name evidence="7" type="ORF">ACFQO0_01765</name>
</gene>
<feature type="domain" description="ABC transporter" evidence="6">
    <location>
        <begin position="4"/>
        <end position="248"/>
    </location>
</feature>
<dbReference type="PANTHER" id="PTHR43776:SF7">
    <property type="entry name" value="D,D-DIPEPTIDE TRANSPORT ATP-BINDING PROTEIN DDPF-RELATED"/>
    <property type="match status" value="1"/>
</dbReference>
<dbReference type="PROSITE" id="PS50893">
    <property type="entry name" value="ABC_TRANSPORTER_2"/>
    <property type="match status" value="2"/>
</dbReference>